<reference evidence="1 2" key="1">
    <citation type="journal article" date="2009" name="J. Bacteriol.">
        <title>Draft genome sequence of the extremely acidophilic bacterium Acidithiobacillus caldus ATCC 51756 reveals metabolic versatility in the genus Acidithiobacillus.</title>
        <authorList>
            <person name="Valdes J."/>
            <person name="Quatrini R."/>
            <person name="Hallberg K."/>
            <person name="Dopson M."/>
            <person name="Valenzuela P.D."/>
            <person name="Holmes D.S."/>
        </authorList>
    </citation>
    <scope>NUCLEOTIDE SEQUENCE [LARGE SCALE GENOMIC DNA]</scope>
    <source>
        <strain evidence="2">ATCC 51756 / DSM 8584 / KU</strain>
    </source>
</reference>
<dbReference type="Proteomes" id="UP000005522">
    <property type="component" value="Chromosome"/>
</dbReference>
<dbReference type="EMBL" id="CP005986">
    <property type="protein sequence ID" value="AIA55737.1"/>
    <property type="molecule type" value="Genomic_DNA"/>
</dbReference>
<protein>
    <submittedName>
        <fullName evidence="1">Uncharacterized protein</fullName>
    </submittedName>
</protein>
<dbReference type="KEGG" id="acz:Acaty_c1878"/>
<sequence length="41" mass="4948">MFWNDSLISEEEYMPFQTLEEAKTWVKRRLENRQGKSLGKA</sequence>
<organism evidence="1 2">
    <name type="scientific">Acidithiobacillus caldus (strain ATCC 51756 / DSM 8584 / KU)</name>
    <dbReference type="NCBI Taxonomy" id="637389"/>
    <lineage>
        <taxon>Bacteria</taxon>
        <taxon>Pseudomonadati</taxon>
        <taxon>Pseudomonadota</taxon>
        <taxon>Acidithiobacillia</taxon>
        <taxon>Acidithiobacillales</taxon>
        <taxon>Acidithiobacillaceae</taxon>
        <taxon>Acidithiobacillus</taxon>
    </lineage>
</organism>
<evidence type="ECO:0000313" key="1">
    <source>
        <dbReference type="EMBL" id="AIA55737.1"/>
    </source>
</evidence>
<evidence type="ECO:0000313" key="2">
    <source>
        <dbReference type="Proteomes" id="UP000005522"/>
    </source>
</evidence>
<dbReference type="AlphaFoldDB" id="A0A060A0R3"/>
<proteinExistence type="predicted"/>
<accession>A0A060A0R3</accession>
<dbReference type="HOGENOM" id="CLU_3264217_0_0_6"/>
<gene>
    <name evidence="1" type="ORF">Acaty_c1878</name>
</gene>
<name>A0A060A0R3_ACICK</name>